<comment type="caution">
    <text evidence="1">The sequence shown here is derived from an EMBL/GenBank/DDBJ whole genome shotgun (WGS) entry which is preliminary data.</text>
</comment>
<evidence type="ECO:0000313" key="2">
    <source>
        <dbReference type="Proteomes" id="UP001162992"/>
    </source>
</evidence>
<gene>
    <name evidence="1" type="ORF">O6H91_10G107000</name>
</gene>
<dbReference type="Proteomes" id="UP001162992">
    <property type="component" value="Chromosome 10"/>
</dbReference>
<sequence length="440" mass="48871">MSKSSKKKWVYVPRGQHTSSAKFGGVEASGEDKSKPIKTEAIWRPKARSEVSQVLSGLVSPHTENDTRASSKAGPSSSTNASNAFGRHEVEKMGLPANCQRTSIRNDSAESTADMAADPSATLNFFGRHGGEIECTFPFSEIEQAWPNTDNTVASESEKAWPNTDNTVASESEKAWPNAHNTLASVSENAWPNTYHTVASESEKAWPNAHNTLVSESENSWSNAFNTGQMQYEVLNRVEPSERTFTTDVLAYGRNISVTITSEAAVAQQWLGSRDGKMYGMDLEWKPNRYTHEDNKVALLQLCSDKECLMLQMLFLDLMPQGLVNFLLDAERKIAGVGIKEDTKKLRRDYGLQSSGVVELTVLAVQKIGKPKCKKMGLKSLLKEVTGLVIEKPKRITMSNWAQPSLDRHQIKYACIDAWASYAIYEKLMTYNWAVSRQAN</sequence>
<proteinExistence type="predicted"/>
<protein>
    <submittedName>
        <fullName evidence="1">Uncharacterized protein</fullName>
    </submittedName>
</protein>
<reference evidence="2" key="1">
    <citation type="journal article" date="2024" name="Proc. Natl. Acad. Sci. U.S.A.">
        <title>Extraordinary preservation of gene collinearity over three hundred million years revealed in homosporous lycophytes.</title>
        <authorList>
            <person name="Li C."/>
            <person name="Wickell D."/>
            <person name="Kuo L.Y."/>
            <person name="Chen X."/>
            <person name="Nie B."/>
            <person name="Liao X."/>
            <person name="Peng D."/>
            <person name="Ji J."/>
            <person name="Jenkins J."/>
            <person name="Williams M."/>
            <person name="Shu S."/>
            <person name="Plott C."/>
            <person name="Barry K."/>
            <person name="Rajasekar S."/>
            <person name="Grimwood J."/>
            <person name="Han X."/>
            <person name="Sun S."/>
            <person name="Hou Z."/>
            <person name="He W."/>
            <person name="Dai G."/>
            <person name="Sun C."/>
            <person name="Schmutz J."/>
            <person name="Leebens-Mack J.H."/>
            <person name="Li F.W."/>
            <person name="Wang L."/>
        </authorList>
    </citation>
    <scope>NUCLEOTIDE SEQUENCE [LARGE SCALE GENOMIC DNA]</scope>
    <source>
        <strain evidence="2">cv. PW_Plant_1</strain>
    </source>
</reference>
<keyword evidence="2" id="KW-1185">Reference proteome</keyword>
<organism evidence="1 2">
    <name type="scientific">Diphasiastrum complanatum</name>
    <name type="common">Issler's clubmoss</name>
    <name type="synonym">Lycopodium complanatum</name>
    <dbReference type="NCBI Taxonomy" id="34168"/>
    <lineage>
        <taxon>Eukaryota</taxon>
        <taxon>Viridiplantae</taxon>
        <taxon>Streptophyta</taxon>
        <taxon>Embryophyta</taxon>
        <taxon>Tracheophyta</taxon>
        <taxon>Lycopodiopsida</taxon>
        <taxon>Lycopodiales</taxon>
        <taxon>Lycopodiaceae</taxon>
        <taxon>Lycopodioideae</taxon>
        <taxon>Diphasiastrum</taxon>
    </lineage>
</organism>
<dbReference type="EMBL" id="CM055101">
    <property type="protein sequence ID" value="KAJ7542443.1"/>
    <property type="molecule type" value="Genomic_DNA"/>
</dbReference>
<accession>A0ACC2CKC3</accession>
<name>A0ACC2CKC3_DIPCM</name>
<evidence type="ECO:0000313" key="1">
    <source>
        <dbReference type="EMBL" id="KAJ7542443.1"/>
    </source>
</evidence>